<evidence type="ECO:0000259" key="2">
    <source>
        <dbReference type="Pfam" id="PF00535"/>
    </source>
</evidence>
<dbReference type="EMBL" id="CP013067">
    <property type="protein sequence ID" value="ALP43723.1"/>
    <property type="molecule type" value="Genomic_DNA"/>
</dbReference>
<dbReference type="Proteomes" id="UP000058114">
    <property type="component" value="Chromosome"/>
</dbReference>
<evidence type="ECO:0000256" key="1">
    <source>
        <dbReference type="ARBA" id="ARBA00038494"/>
    </source>
</evidence>
<dbReference type="PATRIC" id="fig|652.5.peg.4385"/>
<reference evidence="4" key="1">
    <citation type="submission" date="2015-10" db="EMBL/GenBank/DDBJ databases">
        <title>Complete Genome Sequence of Aeromonas schubertii strain WL1483.</title>
        <authorList>
            <person name="Liu L."/>
        </authorList>
    </citation>
    <scope>NUCLEOTIDE SEQUENCE [LARGE SCALE GENOMIC DNA]</scope>
    <source>
        <strain evidence="4">WL1483</strain>
    </source>
</reference>
<accession>A0A0S2SPS6</accession>
<evidence type="ECO:0000313" key="4">
    <source>
        <dbReference type="Proteomes" id="UP000058114"/>
    </source>
</evidence>
<dbReference type="AlphaFoldDB" id="A0A0S2SPS6"/>
<dbReference type="PANTHER" id="PTHR43630">
    <property type="entry name" value="POLY-BETA-1,6-N-ACETYL-D-GLUCOSAMINE SYNTHASE"/>
    <property type="match status" value="1"/>
</dbReference>
<name>A0A0S2SPS6_9GAMM</name>
<protein>
    <submittedName>
        <fullName evidence="3">Glycosyltransferase</fullName>
    </submittedName>
</protein>
<dbReference type="Pfam" id="PF00535">
    <property type="entry name" value="Glycos_transf_2"/>
    <property type="match status" value="1"/>
</dbReference>
<reference evidence="3 4" key="2">
    <citation type="journal article" date="2016" name="Genome Announc.">
        <title>Complete Genome Sequence of the Highly Virulent Aeromonas schubertii Strain WL1483, Isolated from Diseased Snakehead Fish (Channa argus) in China.</title>
        <authorList>
            <person name="Liu L."/>
            <person name="Li N."/>
            <person name="Zhang D."/>
            <person name="Fu X."/>
            <person name="Shi C."/>
            <person name="Lin Q."/>
            <person name="Hao G."/>
        </authorList>
    </citation>
    <scope>NUCLEOTIDE SEQUENCE [LARGE SCALE GENOMIC DNA]</scope>
    <source>
        <strain evidence="3 4">WL1483</strain>
    </source>
</reference>
<comment type="similarity">
    <text evidence="1">Belongs to the glycosyltransferase 2 family. WaaE/KdtX subfamily.</text>
</comment>
<sequence length="268" mass="30468">MELLHSPMERPMKPTLAAVLIVKNEAENLRACLATLQGVVDEIVILDSGSQDETAAIAAEFGARFFVNNQWPGFGRQRQLAQSHVQSDWVLWLDADERLTPELAQSIRTVLENPPADTLYTLPRLSWVFGRFIRHSGWYPDRVLRLYPRALTGYNDALVHEKVEVRANMKVVDLSGDLLHYTYRDLEHYLVKSAGYGRAWADQRQARGKKSSLGQGLLHAIGCFMKMYLLKAGFLDGRQGLLLAILSAHSTFIKYADLWIRHQPQRPE</sequence>
<dbReference type="Gene3D" id="3.90.550.10">
    <property type="entry name" value="Spore Coat Polysaccharide Biosynthesis Protein SpsA, Chain A"/>
    <property type="match status" value="1"/>
</dbReference>
<gene>
    <name evidence="3" type="ORF">WL1483_5038</name>
</gene>
<feature type="domain" description="Glycosyltransferase 2-like" evidence="2">
    <location>
        <begin position="19"/>
        <end position="138"/>
    </location>
</feature>
<dbReference type="InterPro" id="IPR029044">
    <property type="entry name" value="Nucleotide-diphossugar_trans"/>
</dbReference>
<proteinExistence type="inferred from homology"/>
<dbReference type="GO" id="GO:0016740">
    <property type="term" value="F:transferase activity"/>
    <property type="evidence" value="ECO:0007669"/>
    <property type="project" value="UniProtKB-KW"/>
</dbReference>
<dbReference type="CDD" id="cd02511">
    <property type="entry name" value="Beta4Glucosyltransferase"/>
    <property type="match status" value="1"/>
</dbReference>
<dbReference type="SUPFAM" id="SSF53448">
    <property type="entry name" value="Nucleotide-diphospho-sugar transferases"/>
    <property type="match status" value="1"/>
</dbReference>
<evidence type="ECO:0000313" key="3">
    <source>
        <dbReference type="EMBL" id="ALP43723.1"/>
    </source>
</evidence>
<dbReference type="PANTHER" id="PTHR43630:SF2">
    <property type="entry name" value="GLYCOSYLTRANSFERASE"/>
    <property type="match status" value="1"/>
</dbReference>
<organism evidence="3 4">
    <name type="scientific">Aeromonas schubertii</name>
    <dbReference type="NCBI Taxonomy" id="652"/>
    <lineage>
        <taxon>Bacteria</taxon>
        <taxon>Pseudomonadati</taxon>
        <taxon>Pseudomonadota</taxon>
        <taxon>Gammaproteobacteria</taxon>
        <taxon>Aeromonadales</taxon>
        <taxon>Aeromonadaceae</taxon>
        <taxon>Aeromonas</taxon>
    </lineage>
</organism>
<dbReference type="InterPro" id="IPR001173">
    <property type="entry name" value="Glyco_trans_2-like"/>
</dbReference>
<dbReference type="KEGG" id="asr:WL1483_5038"/>
<keyword evidence="3" id="KW-0808">Transferase</keyword>